<dbReference type="Proteomes" id="UP000255355">
    <property type="component" value="Unassembled WGS sequence"/>
</dbReference>
<accession>A0A370HER2</accession>
<dbReference type="AlphaFoldDB" id="A0A370HER2"/>
<dbReference type="RefSeq" id="WP_068022177.1">
    <property type="nucleotide sequence ID" value="NZ_QQAZ01000001.1"/>
</dbReference>
<dbReference type="STRING" id="1210089.GCA_001613165_04206"/>
<sequence length="165" mass="19030">MTERKPAGMTHESWIDKQIREATDRGDFDDLPGAGKPIPGAGHPLDDDWWLKDYLHREGVTGDGVLPPSLLLRRDFERLPERVQRLRFERDVRELVSELNTRITEWQRMPTGPHVHVATVDADEVVEQWRSRRRTTDDASDSGTTPPETSPAARTPWWRRVFGGR</sequence>
<feature type="region of interest" description="Disordered" evidence="1">
    <location>
        <begin position="130"/>
        <end position="157"/>
    </location>
</feature>
<reference evidence="3 4" key="1">
    <citation type="submission" date="2018-07" db="EMBL/GenBank/DDBJ databases">
        <title>Genomic Encyclopedia of Type Strains, Phase IV (KMG-IV): sequencing the most valuable type-strain genomes for metagenomic binning, comparative biology and taxonomic classification.</title>
        <authorList>
            <person name="Goeker M."/>
        </authorList>
    </citation>
    <scope>NUCLEOTIDE SEQUENCE [LARGE SCALE GENOMIC DNA]</scope>
    <source>
        <strain evidence="3 4">DSM 44952</strain>
    </source>
</reference>
<evidence type="ECO:0000256" key="1">
    <source>
        <dbReference type="SAM" id="MobiDB-lite"/>
    </source>
</evidence>
<dbReference type="InterPro" id="IPR018961">
    <property type="entry name" value="DnaJ_homolog_subfam-C_membr-28"/>
</dbReference>
<dbReference type="Pfam" id="PF09350">
    <property type="entry name" value="DJC28_CD"/>
    <property type="match status" value="1"/>
</dbReference>
<dbReference type="OrthoDB" id="3395286at2"/>
<protein>
    <submittedName>
        <fullName evidence="3">Uncharacterized protein DUF1992</fullName>
    </submittedName>
</protein>
<comment type="caution">
    <text evidence="3">The sequence shown here is derived from an EMBL/GenBank/DDBJ whole genome shotgun (WGS) entry which is preliminary data.</text>
</comment>
<feature type="domain" description="DnaJ homologue subfamily C member 28 conserved" evidence="2">
    <location>
        <begin position="14"/>
        <end position="83"/>
    </location>
</feature>
<evidence type="ECO:0000313" key="3">
    <source>
        <dbReference type="EMBL" id="RDI55737.1"/>
    </source>
</evidence>
<proteinExistence type="predicted"/>
<organism evidence="3 4">
    <name type="scientific">Nocardia mexicana</name>
    <dbReference type="NCBI Taxonomy" id="279262"/>
    <lineage>
        <taxon>Bacteria</taxon>
        <taxon>Bacillati</taxon>
        <taxon>Actinomycetota</taxon>
        <taxon>Actinomycetes</taxon>
        <taxon>Mycobacteriales</taxon>
        <taxon>Nocardiaceae</taxon>
        <taxon>Nocardia</taxon>
    </lineage>
</organism>
<keyword evidence="4" id="KW-1185">Reference proteome</keyword>
<name>A0A370HER2_9NOCA</name>
<dbReference type="EMBL" id="QQAZ01000001">
    <property type="protein sequence ID" value="RDI55737.1"/>
    <property type="molecule type" value="Genomic_DNA"/>
</dbReference>
<gene>
    <name evidence="3" type="ORF">DFR68_101571</name>
</gene>
<evidence type="ECO:0000313" key="4">
    <source>
        <dbReference type="Proteomes" id="UP000255355"/>
    </source>
</evidence>
<evidence type="ECO:0000259" key="2">
    <source>
        <dbReference type="Pfam" id="PF09350"/>
    </source>
</evidence>